<proteinExistence type="predicted"/>
<evidence type="ECO:0008006" key="3">
    <source>
        <dbReference type="Google" id="ProtNLM"/>
    </source>
</evidence>
<sequence>MIATHNIKIGGRWYKAGEEINSPADSMNQEITSVLKEKKFTKTEIHQMPVKELRELATEYGIDGAEYLNGSDIKKLLIEKMEL</sequence>
<comment type="caution">
    <text evidence="1">The sequence shown here is derived from an EMBL/GenBank/DDBJ whole genome shotgun (WGS) entry which is preliminary data.</text>
</comment>
<organism evidence="1 2">
    <name type="scientific">Faecalicatena acetigenes</name>
    <dbReference type="NCBI Taxonomy" id="2981790"/>
    <lineage>
        <taxon>Bacteria</taxon>
        <taxon>Bacillati</taxon>
        <taxon>Bacillota</taxon>
        <taxon>Clostridia</taxon>
        <taxon>Lachnospirales</taxon>
        <taxon>Lachnospiraceae</taxon>
        <taxon>Faecalicatena</taxon>
    </lineage>
</organism>
<keyword evidence="2" id="KW-1185">Reference proteome</keyword>
<name>A0ABT2TDH6_9FIRM</name>
<dbReference type="Proteomes" id="UP001652394">
    <property type="component" value="Unassembled WGS sequence"/>
</dbReference>
<evidence type="ECO:0000313" key="2">
    <source>
        <dbReference type="Proteomes" id="UP001652394"/>
    </source>
</evidence>
<dbReference type="RefSeq" id="WP_267304147.1">
    <property type="nucleotide sequence ID" value="NZ_JAOQJX010000015.1"/>
</dbReference>
<gene>
    <name evidence="1" type="ORF">OCV51_10325</name>
</gene>
<protein>
    <recommendedName>
        <fullName evidence="3">Rho termination factor N-terminal domain-containing protein</fullName>
    </recommendedName>
</protein>
<dbReference type="EMBL" id="JAOQJX010000015">
    <property type="protein sequence ID" value="MCU6748041.1"/>
    <property type="molecule type" value="Genomic_DNA"/>
</dbReference>
<evidence type="ECO:0000313" key="1">
    <source>
        <dbReference type="EMBL" id="MCU6748041.1"/>
    </source>
</evidence>
<reference evidence="1 2" key="1">
    <citation type="journal article" date="2021" name="ISME Commun">
        <title>Automated analysis of genomic sequences facilitates high-throughput and comprehensive description of bacteria.</title>
        <authorList>
            <person name="Hitch T.C.A."/>
        </authorList>
    </citation>
    <scope>NUCLEOTIDE SEQUENCE [LARGE SCALE GENOMIC DNA]</scope>
    <source>
        <strain evidence="1 2">H2_18</strain>
    </source>
</reference>
<accession>A0ABT2TDH6</accession>